<dbReference type="AlphaFoldDB" id="A0A8X6J1T0"/>
<dbReference type="EMBL" id="BMAO01037223">
    <property type="protein sequence ID" value="GFR16200.1"/>
    <property type="molecule type" value="Genomic_DNA"/>
</dbReference>
<comment type="caution">
    <text evidence="2">The sequence shown here is derived from an EMBL/GenBank/DDBJ whole genome shotgun (WGS) entry which is preliminary data.</text>
</comment>
<evidence type="ECO:0000313" key="2">
    <source>
        <dbReference type="EMBL" id="GFR16200.1"/>
    </source>
</evidence>
<feature type="non-terminal residue" evidence="2">
    <location>
        <position position="134"/>
    </location>
</feature>
<organism evidence="2 3">
    <name type="scientific">Trichonephila clavata</name>
    <name type="common">Joro spider</name>
    <name type="synonym">Nephila clavata</name>
    <dbReference type="NCBI Taxonomy" id="2740835"/>
    <lineage>
        <taxon>Eukaryota</taxon>
        <taxon>Metazoa</taxon>
        <taxon>Ecdysozoa</taxon>
        <taxon>Arthropoda</taxon>
        <taxon>Chelicerata</taxon>
        <taxon>Arachnida</taxon>
        <taxon>Araneae</taxon>
        <taxon>Araneomorphae</taxon>
        <taxon>Entelegynae</taxon>
        <taxon>Araneoidea</taxon>
        <taxon>Nephilidae</taxon>
        <taxon>Trichonephila</taxon>
    </lineage>
</organism>
<dbReference type="OrthoDB" id="6436014at2759"/>
<evidence type="ECO:0000256" key="1">
    <source>
        <dbReference type="SAM" id="SignalP"/>
    </source>
</evidence>
<reference evidence="2" key="1">
    <citation type="submission" date="2020-07" db="EMBL/GenBank/DDBJ databases">
        <title>Multicomponent nature underlies the extraordinary mechanical properties of spider dragline silk.</title>
        <authorList>
            <person name="Kono N."/>
            <person name="Nakamura H."/>
            <person name="Mori M."/>
            <person name="Yoshida Y."/>
            <person name="Ohtoshi R."/>
            <person name="Malay A.D."/>
            <person name="Moran D.A.P."/>
            <person name="Tomita M."/>
            <person name="Numata K."/>
            <person name="Arakawa K."/>
        </authorList>
    </citation>
    <scope>NUCLEOTIDE SEQUENCE</scope>
</reference>
<feature type="chain" id="PRO_5036490728" evidence="1">
    <location>
        <begin position="28"/>
        <end position="134"/>
    </location>
</feature>
<evidence type="ECO:0000313" key="3">
    <source>
        <dbReference type="Proteomes" id="UP000887116"/>
    </source>
</evidence>
<gene>
    <name evidence="2" type="primary">AVEN_6858_1</name>
    <name evidence="2" type="ORF">TNCT_576551</name>
</gene>
<name>A0A8X6J1T0_TRICU</name>
<protein>
    <submittedName>
        <fullName evidence="2">Uncharacterized protein</fullName>
    </submittedName>
</protein>
<dbReference type="Proteomes" id="UP000887116">
    <property type="component" value="Unassembled WGS sequence"/>
</dbReference>
<proteinExistence type="predicted"/>
<accession>A0A8X6J1T0</accession>
<keyword evidence="3" id="KW-1185">Reference proteome</keyword>
<keyword evidence="1" id="KW-0732">Signal</keyword>
<feature type="signal peptide" evidence="1">
    <location>
        <begin position="1"/>
        <end position="27"/>
    </location>
</feature>
<sequence length="134" mass="13621">CSFENNSMESALLLSLVVSLMFAGGNGYSQSMSCSTVNGRTICENQSGSGNYAGSASMAGFGPGGSMQDAGAMVGDSYSGTSSLSRTQVGNMPAGGFGGMPGMFGDDDKYGANSEVESSMLSRNPCCSLLIRKK</sequence>